<proteinExistence type="predicted"/>
<sequence length="64" mass="7022">MPNWDQVSRFAHAFPTALAGWQQLTADPSRQREATVTAAALIGQLAAVQTYLADWIGDPQPDQK</sequence>
<evidence type="ECO:0000313" key="1">
    <source>
        <dbReference type="EMBL" id="MYH61427.1"/>
    </source>
</evidence>
<name>A0A6B1FZD2_9CHLR</name>
<reference evidence="1" key="1">
    <citation type="submission" date="2019-09" db="EMBL/GenBank/DDBJ databases">
        <title>Characterisation of the sponge microbiome using genome-centric metagenomics.</title>
        <authorList>
            <person name="Engelberts J.P."/>
            <person name="Robbins S.J."/>
            <person name="De Goeij J.M."/>
            <person name="Aranda M."/>
            <person name="Bell S.C."/>
            <person name="Webster N.S."/>
        </authorList>
    </citation>
    <scope>NUCLEOTIDE SEQUENCE</scope>
    <source>
        <strain evidence="1">SB0675_bin_29</strain>
    </source>
</reference>
<accession>A0A6B1FZD2</accession>
<dbReference type="EMBL" id="VYDA01000247">
    <property type="protein sequence ID" value="MYH61427.1"/>
    <property type="molecule type" value="Genomic_DNA"/>
</dbReference>
<protein>
    <submittedName>
        <fullName evidence="1">Uncharacterized protein</fullName>
    </submittedName>
</protein>
<gene>
    <name evidence="1" type="ORF">F4148_06575</name>
</gene>
<comment type="caution">
    <text evidence="1">The sequence shown here is derived from an EMBL/GenBank/DDBJ whole genome shotgun (WGS) entry which is preliminary data.</text>
</comment>
<dbReference type="AlphaFoldDB" id="A0A6B1FZD2"/>
<organism evidence="1">
    <name type="scientific">Caldilineaceae bacterium SB0675_bin_29</name>
    <dbReference type="NCBI Taxonomy" id="2605266"/>
    <lineage>
        <taxon>Bacteria</taxon>
        <taxon>Bacillati</taxon>
        <taxon>Chloroflexota</taxon>
        <taxon>Caldilineae</taxon>
        <taxon>Caldilineales</taxon>
        <taxon>Caldilineaceae</taxon>
    </lineage>
</organism>